<dbReference type="Proteomes" id="UP000024404">
    <property type="component" value="Unassembled WGS sequence"/>
</dbReference>
<protein>
    <submittedName>
        <fullName evidence="2">Uncharacterized protein</fullName>
    </submittedName>
</protein>
<feature type="compositionally biased region" description="Polar residues" evidence="1">
    <location>
        <begin position="104"/>
        <end position="117"/>
    </location>
</feature>
<sequence>MYQNKIATIEQNMHLSNSIDKLRQSLSSSNKISRPNSTNTRKQYLEKSVASKLEKLKSRRDSIEKVQKLGKKHASKEGSDDKIRELRKDKSSSNHIINNAIDKTGQSSSKNSRSNYQNLKASKLPVAELLSSPKILATSSTHVDEHNYKVNILVMNINIFGTQLVKDSTKYISIFQDDFEDYSDDFDEESETDSDKHESSNSVNSTGRNKKDKKNFEATRSSIFSQIGTSSKDALIDTTNDEPFSNSPLLHRIMNRQQSDDNVQPLRVLSHITILIRTN</sequence>
<evidence type="ECO:0000256" key="1">
    <source>
        <dbReference type="SAM" id="MobiDB-lite"/>
    </source>
</evidence>
<accession>A0A8R1Y3W9</accession>
<feature type="compositionally biased region" description="Basic and acidic residues" evidence="1">
    <location>
        <begin position="75"/>
        <end position="92"/>
    </location>
</feature>
<dbReference type="EnsemblMetazoa" id="OVOC9572.1">
    <property type="protein sequence ID" value="OVOC9572.1"/>
    <property type="gene ID" value="WBGene00246381"/>
</dbReference>
<reference evidence="2" key="2">
    <citation type="submission" date="2022-06" db="UniProtKB">
        <authorList>
            <consortium name="EnsemblMetazoa"/>
        </authorList>
    </citation>
    <scope>IDENTIFICATION</scope>
</reference>
<feature type="region of interest" description="Disordered" evidence="1">
    <location>
        <begin position="24"/>
        <end position="44"/>
    </location>
</feature>
<dbReference type="AlphaFoldDB" id="A0A8R1Y3W9"/>
<name>A0A8R1Y3W9_ONCVO</name>
<organism evidence="2 3">
    <name type="scientific">Onchocerca volvulus</name>
    <dbReference type="NCBI Taxonomy" id="6282"/>
    <lineage>
        <taxon>Eukaryota</taxon>
        <taxon>Metazoa</taxon>
        <taxon>Ecdysozoa</taxon>
        <taxon>Nematoda</taxon>
        <taxon>Chromadorea</taxon>
        <taxon>Rhabditida</taxon>
        <taxon>Spirurina</taxon>
        <taxon>Spiruromorpha</taxon>
        <taxon>Filarioidea</taxon>
        <taxon>Onchocercidae</taxon>
        <taxon>Onchocerca</taxon>
    </lineage>
</organism>
<feature type="compositionally biased region" description="Polar residues" evidence="1">
    <location>
        <begin position="24"/>
        <end position="42"/>
    </location>
</feature>
<reference evidence="3" key="1">
    <citation type="submission" date="2013-10" db="EMBL/GenBank/DDBJ databases">
        <title>Genome sequencing of Onchocerca volvulus.</title>
        <authorList>
            <person name="Cotton J."/>
            <person name="Tsai J."/>
            <person name="Stanley E."/>
            <person name="Tracey A."/>
            <person name="Holroyd N."/>
            <person name="Lustigman S."/>
            <person name="Berriman M."/>
        </authorList>
    </citation>
    <scope>NUCLEOTIDE SEQUENCE</scope>
</reference>
<proteinExistence type="predicted"/>
<evidence type="ECO:0000313" key="2">
    <source>
        <dbReference type="EnsemblMetazoa" id="OVOC9572.1"/>
    </source>
</evidence>
<feature type="region of interest" description="Disordered" evidence="1">
    <location>
        <begin position="60"/>
        <end position="117"/>
    </location>
</feature>
<dbReference type="EMBL" id="CMVM020000283">
    <property type="status" value="NOT_ANNOTATED_CDS"/>
    <property type="molecule type" value="Genomic_DNA"/>
</dbReference>
<keyword evidence="3" id="KW-1185">Reference proteome</keyword>
<feature type="region of interest" description="Disordered" evidence="1">
    <location>
        <begin position="184"/>
        <end position="215"/>
    </location>
</feature>
<evidence type="ECO:0000313" key="3">
    <source>
        <dbReference type="Proteomes" id="UP000024404"/>
    </source>
</evidence>